<dbReference type="Proteomes" id="UP000029567">
    <property type="component" value="Unassembled WGS sequence"/>
</dbReference>
<reference evidence="1 2" key="1">
    <citation type="submission" date="2013-09" db="EMBL/GenBank/DDBJ databases">
        <title>High correlation between genotypes and phenotypes of environmental bacteria Comamonas testosteroni strains.</title>
        <authorList>
            <person name="Liu L."/>
            <person name="Zhu W."/>
            <person name="Xia X."/>
            <person name="Xu B."/>
            <person name="Luo M."/>
            <person name="Wang G."/>
        </authorList>
    </citation>
    <scope>NUCLEOTIDE SEQUENCE [LARGE SCALE GENOMIC DNA]</scope>
    <source>
        <strain evidence="1 2">JL14</strain>
    </source>
</reference>
<evidence type="ECO:0000313" key="2">
    <source>
        <dbReference type="Proteomes" id="UP000029567"/>
    </source>
</evidence>
<proteinExistence type="predicted"/>
<sequence>MTVQTQDETKGMAWWNDLSDEQRKEWMARAGNTGVAADAWAVFKTAAIKPIPDDFQGSESELSDWQAGTDKPAVEGPYLREFSEGEAISIWCDGKWLRDGFFPSDVQDAPWRGIDAFMASE</sequence>
<comment type="caution">
    <text evidence="1">The sequence shown here is derived from an EMBL/GenBank/DDBJ whole genome shotgun (WGS) entry which is preliminary data.</text>
</comment>
<gene>
    <name evidence="1" type="ORF">P245_19690</name>
</gene>
<accession>A0A0E3BYF3</accession>
<dbReference type="EMBL" id="AWTN01000106">
    <property type="protein sequence ID" value="KGG87676.1"/>
    <property type="molecule type" value="Genomic_DNA"/>
</dbReference>
<dbReference type="RefSeq" id="WP_034381836.1">
    <property type="nucleotide sequence ID" value="NZ_AWTN01000106.1"/>
</dbReference>
<name>A0A0E3BYF3_9BURK</name>
<organism evidence="1 2">
    <name type="scientific">Comamonas thiooxydans</name>
    <dbReference type="NCBI Taxonomy" id="363952"/>
    <lineage>
        <taxon>Bacteria</taxon>
        <taxon>Pseudomonadati</taxon>
        <taxon>Pseudomonadota</taxon>
        <taxon>Betaproteobacteria</taxon>
        <taxon>Burkholderiales</taxon>
        <taxon>Comamonadaceae</taxon>
        <taxon>Comamonas</taxon>
    </lineage>
</organism>
<dbReference type="AlphaFoldDB" id="A0A0E3BYF3"/>
<evidence type="ECO:0000313" key="1">
    <source>
        <dbReference type="EMBL" id="KGG87676.1"/>
    </source>
</evidence>
<protein>
    <submittedName>
        <fullName evidence="1">Uncharacterized protein</fullName>
    </submittedName>
</protein>